<reference evidence="1 2" key="1">
    <citation type="submission" date="2024-09" db="EMBL/GenBank/DDBJ databases">
        <authorList>
            <person name="Sun Q."/>
            <person name="Mori K."/>
        </authorList>
    </citation>
    <scope>NUCLEOTIDE SEQUENCE [LARGE SCALE GENOMIC DNA]</scope>
    <source>
        <strain evidence="1 2">JCM 10918</strain>
    </source>
</reference>
<keyword evidence="2" id="KW-1185">Reference proteome</keyword>
<sequence length="120" mass="12750">MYAADADAVLETPAAVSGEPVGVRFSMPQERLELGAVGDVLVVAGDEEALAPYRDTSATLVVDGLDECLARLRKAGARIVQDVQDVPTGRNLTAVLPGGAQIEYVEWDDAQWDRVGGRPE</sequence>
<comment type="caution">
    <text evidence="1">The sequence shown here is derived from an EMBL/GenBank/DDBJ whole genome shotgun (WGS) entry which is preliminary data.</text>
</comment>
<evidence type="ECO:0000313" key="1">
    <source>
        <dbReference type="EMBL" id="MFB9736898.1"/>
    </source>
</evidence>
<dbReference type="SUPFAM" id="SSF54593">
    <property type="entry name" value="Glyoxalase/Bleomycin resistance protein/Dihydroxybiphenyl dioxygenase"/>
    <property type="match status" value="1"/>
</dbReference>
<proteinExistence type="predicted"/>
<evidence type="ECO:0000313" key="2">
    <source>
        <dbReference type="Proteomes" id="UP001589703"/>
    </source>
</evidence>
<name>A0ABV5VGE7_9ACTN</name>
<accession>A0ABV5VGE7</accession>
<organism evidence="1 2">
    <name type="scientific">Streptomyces thermocoprophilus</name>
    <dbReference type="NCBI Taxonomy" id="78356"/>
    <lineage>
        <taxon>Bacteria</taxon>
        <taxon>Bacillati</taxon>
        <taxon>Actinomycetota</taxon>
        <taxon>Actinomycetes</taxon>
        <taxon>Kitasatosporales</taxon>
        <taxon>Streptomycetaceae</taxon>
        <taxon>Streptomyces</taxon>
    </lineage>
</organism>
<dbReference type="InterPro" id="IPR029068">
    <property type="entry name" value="Glyas_Bleomycin-R_OHBP_Dase"/>
</dbReference>
<dbReference type="Gene3D" id="3.10.180.10">
    <property type="entry name" value="2,3-Dihydroxybiphenyl 1,2-Dioxygenase, domain 1"/>
    <property type="match status" value="1"/>
</dbReference>
<dbReference type="EMBL" id="JBHMAR010000020">
    <property type="protein sequence ID" value="MFB9736898.1"/>
    <property type="molecule type" value="Genomic_DNA"/>
</dbReference>
<protein>
    <recommendedName>
        <fullName evidence="3">Glyoxalase</fullName>
    </recommendedName>
</protein>
<dbReference type="Proteomes" id="UP001589703">
    <property type="component" value="Unassembled WGS sequence"/>
</dbReference>
<dbReference type="RefSeq" id="WP_356760742.1">
    <property type="nucleotide sequence ID" value="NZ_JBHMAR010000020.1"/>
</dbReference>
<evidence type="ECO:0008006" key="3">
    <source>
        <dbReference type="Google" id="ProtNLM"/>
    </source>
</evidence>
<gene>
    <name evidence="1" type="ORF">ACFFRO_17440</name>
</gene>